<dbReference type="Proteomes" id="UP001152622">
    <property type="component" value="Unassembled WGS sequence"/>
</dbReference>
<comment type="caution">
    <text evidence="2">The sequence shown here is derived from an EMBL/GenBank/DDBJ whole genome shotgun (WGS) entry which is preliminary data.</text>
</comment>
<reference evidence="2" key="1">
    <citation type="journal article" date="2023" name="Science">
        <title>Genome structures resolve the early diversification of teleost fishes.</title>
        <authorList>
            <person name="Parey E."/>
            <person name="Louis A."/>
            <person name="Montfort J."/>
            <person name="Bouchez O."/>
            <person name="Roques C."/>
            <person name="Iampietro C."/>
            <person name="Lluch J."/>
            <person name="Castinel A."/>
            <person name="Donnadieu C."/>
            <person name="Desvignes T."/>
            <person name="Floi Bucao C."/>
            <person name="Jouanno E."/>
            <person name="Wen M."/>
            <person name="Mejri S."/>
            <person name="Dirks R."/>
            <person name="Jansen H."/>
            <person name="Henkel C."/>
            <person name="Chen W.J."/>
            <person name="Zahm M."/>
            <person name="Cabau C."/>
            <person name="Klopp C."/>
            <person name="Thompson A.W."/>
            <person name="Robinson-Rechavi M."/>
            <person name="Braasch I."/>
            <person name="Lecointre G."/>
            <person name="Bobe J."/>
            <person name="Postlethwait J.H."/>
            <person name="Berthelot C."/>
            <person name="Roest Crollius H."/>
            <person name="Guiguen Y."/>
        </authorList>
    </citation>
    <scope>NUCLEOTIDE SEQUENCE</scope>
    <source>
        <strain evidence="2">WJC10195</strain>
    </source>
</reference>
<name>A0A9Q1E4F9_SYNKA</name>
<protein>
    <submittedName>
        <fullName evidence="2">Uncharacterized protein</fullName>
    </submittedName>
</protein>
<sequence length="180" mass="19302">MQGDWGSAARLHHQRPRAHINRHGSSGALTGPCRELAPLSRGCAVPIMLSCTAKLERCGEEDPAFISPTARRSGPFRRARIAYPAQRLRGAHRPTLQDGGGADPRDGARPHVTEKTPKPLGDPYGQPSRINSVCHLHTDTTDPGISLCDGGSTPPASASFIPTDLRSVPFLQQGTFTQAR</sequence>
<evidence type="ECO:0000313" key="3">
    <source>
        <dbReference type="Proteomes" id="UP001152622"/>
    </source>
</evidence>
<evidence type="ECO:0000256" key="1">
    <source>
        <dbReference type="SAM" id="MobiDB-lite"/>
    </source>
</evidence>
<evidence type="ECO:0000313" key="2">
    <source>
        <dbReference type="EMBL" id="KAJ8332077.1"/>
    </source>
</evidence>
<keyword evidence="3" id="KW-1185">Reference proteome</keyword>
<dbReference type="EMBL" id="JAINUF010000046">
    <property type="protein sequence ID" value="KAJ8332077.1"/>
    <property type="molecule type" value="Genomic_DNA"/>
</dbReference>
<dbReference type="AlphaFoldDB" id="A0A9Q1E4F9"/>
<accession>A0A9Q1E4F9</accession>
<feature type="compositionally biased region" description="Basic residues" evidence="1">
    <location>
        <begin position="10"/>
        <end position="22"/>
    </location>
</feature>
<gene>
    <name evidence="2" type="ORF">SKAU_G00429370</name>
</gene>
<feature type="region of interest" description="Disordered" evidence="1">
    <location>
        <begin position="83"/>
        <end position="131"/>
    </location>
</feature>
<organism evidence="2 3">
    <name type="scientific">Synaphobranchus kaupii</name>
    <name type="common">Kaup's arrowtooth eel</name>
    <dbReference type="NCBI Taxonomy" id="118154"/>
    <lineage>
        <taxon>Eukaryota</taxon>
        <taxon>Metazoa</taxon>
        <taxon>Chordata</taxon>
        <taxon>Craniata</taxon>
        <taxon>Vertebrata</taxon>
        <taxon>Euteleostomi</taxon>
        <taxon>Actinopterygii</taxon>
        <taxon>Neopterygii</taxon>
        <taxon>Teleostei</taxon>
        <taxon>Anguilliformes</taxon>
        <taxon>Synaphobranchidae</taxon>
        <taxon>Synaphobranchus</taxon>
    </lineage>
</organism>
<feature type="region of interest" description="Disordered" evidence="1">
    <location>
        <begin position="1"/>
        <end position="30"/>
    </location>
</feature>
<feature type="compositionally biased region" description="Basic and acidic residues" evidence="1">
    <location>
        <begin position="103"/>
        <end position="117"/>
    </location>
</feature>
<proteinExistence type="predicted"/>